<evidence type="ECO:0000256" key="2">
    <source>
        <dbReference type="SAM" id="Phobius"/>
    </source>
</evidence>
<name>A0A9W9Q4A7_PENBR</name>
<reference evidence="3" key="1">
    <citation type="submission" date="2022-12" db="EMBL/GenBank/DDBJ databases">
        <authorList>
            <person name="Petersen C."/>
        </authorList>
    </citation>
    <scope>NUCLEOTIDE SEQUENCE</scope>
    <source>
        <strain evidence="3">IBT 35673</strain>
    </source>
</reference>
<organism evidence="3 4">
    <name type="scientific">Penicillium brevicompactum</name>
    <dbReference type="NCBI Taxonomy" id="5074"/>
    <lineage>
        <taxon>Eukaryota</taxon>
        <taxon>Fungi</taxon>
        <taxon>Dikarya</taxon>
        <taxon>Ascomycota</taxon>
        <taxon>Pezizomycotina</taxon>
        <taxon>Eurotiomycetes</taxon>
        <taxon>Eurotiomycetidae</taxon>
        <taxon>Eurotiales</taxon>
        <taxon>Aspergillaceae</taxon>
        <taxon>Penicillium</taxon>
    </lineage>
</organism>
<feature type="region of interest" description="Disordered" evidence="1">
    <location>
        <begin position="70"/>
        <end position="195"/>
    </location>
</feature>
<dbReference type="EMBL" id="JAPZBQ010000006">
    <property type="protein sequence ID" value="KAJ5322567.1"/>
    <property type="molecule type" value="Genomic_DNA"/>
</dbReference>
<sequence length="267" mass="29344">MAEASLVFPICCLTFSFIFVILFYSASIREHAGALRRNIILPICAWVERKLSTQTNQATAISEPAYEVISDEKDEELDEEIEEEPQQSPERPWFFPRSQSRYRQASTTDIASPSPSPKARNPSQTQRPSGIVLLADGMLPPPTASESDEDEPEGGRSPSLTLYTPDDSDDDWDNDSYGSNNDNRPLSGSMGYRQSSGIDDLPDVWQAELQQPIFAINSAGTSAWVDRIVRWTALTTFASVAPTDVLEAMDERMAAAVTSLAASMGAL</sequence>
<proteinExistence type="predicted"/>
<dbReference type="AlphaFoldDB" id="A0A9W9Q4A7"/>
<evidence type="ECO:0000313" key="4">
    <source>
        <dbReference type="Proteomes" id="UP001147695"/>
    </source>
</evidence>
<protein>
    <submittedName>
        <fullName evidence="3">Uncharacterized protein</fullName>
    </submittedName>
</protein>
<accession>A0A9W9Q4A7</accession>
<keyword evidence="2" id="KW-0812">Transmembrane</keyword>
<evidence type="ECO:0000256" key="1">
    <source>
        <dbReference type="SAM" id="MobiDB-lite"/>
    </source>
</evidence>
<evidence type="ECO:0000313" key="3">
    <source>
        <dbReference type="EMBL" id="KAJ5322567.1"/>
    </source>
</evidence>
<keyword evidence="2" id="KW-0472">Membrane</keyword>
<gene>
    <name evidence="3" type="ORF">N7452_010856</name>
</gene>
<keyword evidence="2" id="KW-1133">Transmembrane helix</keyword>
<feature type="compositionally biased region" description="Polar residues" evidence="1">
    <location>
        <begin position="97"/>
        <end position="113"/>
    </location>
</feature>
<feature type="compositionally biased region" description="Acidic residues" evidence="1">
    <location>
        <begin position="72"/>
        <end position="85"/>
    </location>
</feature>
<comment type="caution">
    <text evidence="3">The sequence shown here is derived from an EMBL/GenBank/DDBJ whole genome shotgun (WGS) entry which is preliminary data.</text>
</comment>
<reference evidence="3" key="2">
    <citation type="journal article" date="2023" name="IMA Fungus">
        <title>Comparative genomic study of the Penicillium genus elucidates a diverse pangenome and 15 lateral gene transfer events.</title>
        <authorList>
            <person name="Petersen C."/>
            <person name="Sorensen T."/>
            <person name="Nielsen M.R."/>
            <person name="Sondergaard T.E."/>
            <person name="Sorensen J.L."/>
            <person name="Fitzpatrick D.A."/>
            <person name="Frisvad J.C."/>
            <person name="Nielsen K.L."/>
        </authorList>
    </citation>
    <scope>NUCLEOTIDE SEQUENCE</scope>
    <source>
        <strain evidence="3">IBT 35673</strain>
    </source>
</reference>
<feature type="transmembrane region" description="Helical" evidence="2">
    <location>
        <begin position="6"/>
        <end position="27"/>
    </location>
</feature>
<dbReference type="Proteomes" id="UP001147695">
    <property type="component" value="Unassembled WGS sequence"/>
</dbReference>